<dbReference type="InterPro" id="IPR036291">
    <property type="entry name" value="NAD(P)-bd_dom_sf"/>
</dbReference>
<protein>
    <submittedName>
        <fullName evidence="3">Short-chain dehydrogenase</fullName>
    </submittedName>
</protein>
<dbReference type="PANTHER" id="PTHR43639:SF1">
    <property type="entry name" value="SHORT-CHAIN DEHYDROGENASE_REDUCTASE FAMILY PROTEIN"/>
    <property type="match status" value="1"/>
</dbReference>
<dbReference type="PRINTS" id="PR00081">
    <property type="entry name" value="GDHRDH"/>
</dbReference>
<evidence type="ECO:0000313" key="4">
    <source>
        <dbReference type="Proteomes" id="UP000251341"/>
    </source>
</evidence>
<dbReference type="RefSeq" id="WP_108359855.1">
    <property type="nucleotide sequence ID" value="NZ_NESP01000001.1"/>
</dbReference>
<name>A0A315EQY8_9BURK</name>
<sequence length="263" mass="28323">MRSWALITGGSVRLGREIGLAFARAGWNVACHYNRSDAEAHALCVELRTLGVDALTVQGDLEDEASCQSIFDTTVAITGTALQCVVNNASLFVPDEGADFDEAQALAQIKVNLMAPMRFGKWLAALHANEGTFNGHAKPSVIHVLDQKVFNLNPDYFSYTLSKLALERAVSLQAQSLAPTLRVNAVAPGLMYLSGPQTQDNFNRAAQANLLRQPINPADVANSVVFLAGNASITGTTVRVDNGQHLVPLARDVMFVVEELFKS</sequence>
<dbReference type="GO" id="GO:0016491">
    <property type="term" value="F:oxidoreductase activity"/>
    <property type="evidence" value="ECO:0007669"/>
    <property type="project" value="UniProtKB-KW"/>
</dbReference>
<dbReference type="InterPro" id="IPR002347">
    <property type="entry name" value="SDR_fam"/>
</dbReference>
<evidence type="ECO:0000256" key="1">
    <source>
        <dbReference type="ARBA" id="ARBA00006484"/>
    </source>
</evidence>
<dbReference type="AlphaFoldDB" id="A0A315EQY8"/>
<accession>A0A315EQY8</accession>
<dbReference type="EMBL" id="NESP01000001">
    <property type="protein sequence ID" value="PUE59659.1"/>
    <property type="molecule type" value="Genomic_DNA"/>
</dbReference>
<evidence type="ECO:0000256" key="2">
    <source>
        <dbReference type="ARBA" id="ARBA00023002"/>
    </source>
</evidence>
<evidence type="ECO:0000313" key="3">
    <source>
        <dbReference type="EMBL" id="PUE59659.1"/>
    </source>
</evidence>
<dbReference type="Proteomes" id="UP000251341">
    <property type="component" value="Unassembled WGS sequence"/>
</dbReference>
<keyword evidence="2" id="KW-0560">Oxidoreductase</keyword>
<gene>
    <name evidence="3" type="ORF">B9Z44_08775</name>
</gene>
<comment type="similarity">
    <text evidence="1">Belongs to the short-chain dehydrogenases/reductases (SDR) family.</text>
</comment>
<proteinExistence type="inferred from homology"/>
<organism evidence="3 4">
    <name type="scientific">Limnohabitans curvus</name>
    <dbReference type="NCBI Taxonomy" id="323423"/>
    <lineage>
        <taxon>Bacteria</taxon>
        <taxon>Pseudomonadati</taxon>
        <taxon>Pseudomonadota</taxon>
        <taxon>Betaproteobacteria</taxon>
        <taxon>Burkholderiales</taxon>
        <taxon>Comamonadaceae</taxon>
        <taxon>Limnohabitans</taxon>
    </lineage>
</organism>
<dbReference type="SUPFAM" id="SSF51735">
    <property type="entry name" value="NAD(P)-binding Rossmann-fold domains"/>
    <property type="match status" value="1"/>
</dbReference>
<dbReference type="PANTHER" id="PTHR43639">
    <property type="entry name" value="OXIDOREDUCTASE, SHORT-CHAIN DEHYDROGENASE/REDUCTASE FAMILY (AFU_ORTHOLOGUE AFUA_5G02870)"/>
    <property type="match status" value="1"/>
</dbReference>
<dbReference type="Gene3D" id="3.40.50.720">
    <property type="entry name" value="NAD(P)-binding Rossmann-like Domain"/>
    <property type="match status" value="1"/>
</dbReference>
<dbReference type="Pfam" id="PF13561">
    <property type="entry name" value="adh_short_C2"/>
    <property type="match status" value="1"/>
</dbReference>
<keyword evidence="4" id="KW-1185">Reference proteome</keyword>
<reference evidence="3 4" key="1">
    <citation type="submission" date="2017-04" db="EMBL/GenBank/DDBJ databases">
        <title>Unexpected and diverse lifestyles within the genus Limnohabitans.</title>
        <authorList>
            <person name="Kasalicky V."/>
            <person name="Mehrshad M."/>
            <person name="Andrei S.-A."/>
            <person name="Salcher M."/>
            <person name="Kratochvilova H."/>
            <person name="Simek K."/>
            <person name="Ghai R."/>
        </authorList>
    </citation>
    <scope>NUCLEOTIDE SEQUENCE [LARGE SCALE GENOMIC DNA]</scope>
    <source>
        <strain evidence="3 4">MWH-C5</strain>
    </source>
</reference>
<comment type="caution">
    <text evidence="3">The sequence shown here is derived from an EMBL/GenBank/DDBJ whole genome shotgun (WGS) entry which is preliminary data.</text>
</comment>